<keyword evidence="2" id="KW-0812">Transmembrane</keyword>
<protein>
    <recommendedName>
        <fullName evidence="5">L,D-transpeptidase-like protein</fullName>
    </recommendedName>
</protein>
<dbReference type="RefSeq" id="WP_380637908.1">
    <property type="nucleotide sequence ID" value="NZ_JBHSQO010000020.1"/>
</dbReference>
<accession>A0ABW1PA04</accession>
<evidence type="ECO:0008006" key="5">
    <source>
        <dbReference type="Google" id="ProtNLM"/>
    </source>
</evidence>
<proteinExistence type="predicted"/>
<name>A0ABW1PA04_9PSEU</name>
<feature type="transmembrane region" description="Helical" evidence="2">
    <location>
        <begin position="42"/>
        <end position="65"/>
    </location>
</feature>
<dbReference type="EMBL" id="JBHSQO010000020">
    <property type="protein sequence ID" value="MFC6091632.1"/>
    <property type="molecule type" value="Genomic_DNA"/>
</dbReference>
<evidence type="ECO:0000256" key="2">
    <source>
        <dbReference type="SAM" id="Phobius"/>
    </source>
</evidence>
<organism evidence="3 4">
    <name type="scientific">Saccharothrix lopnurensis</name>
    <dbReference type="NCBI Taxonomy" id="1670621"/>
    <lineage>
        <taxon>Bacteria</taxon>
        <taxon>Bacillati</taxon>
        <taxon>Actinomycetota</taxon>
        <taxon>Actinomycetes</taxon>
        <taxon>Pseudonocardiales</taxon>
        <taxon>Pseudonocardiaceae</taxon>
        <taxon>Saccharothrix</taxon>
    </lineage>
</organism>
<sequence>MTGSDTSVPEDTATEQARPMPAPTAGGPHDQRPRRRTRIDGTLRVVAQGLGLIAVTTLVVTVLLLREDNTVGPRAGRTVTASTTVTVTATPSTPEPVPAEVAPAAVTPQPVSSEQLAALPAAVVGAASGQAITDPAPGSEPGTTVLHPTRDTAVYAEPGGLPVAVLPPYQLLSPTWVPVVARRPGWALVLLPTRPHADGTAAAGWIHLQPEVRLADTDRRIEIDTTTGTIVVLAELGRTGTIPTAAHATAAHATAAHADATRADAPGRRSFVAIGNRTLRANWLLRLMWPVAVDPARLCSGPLGGVSMPGLPARSGLGAADGTGCVTTPDAVRDALGEVPTGTVVLLR</sequence>
<feature type="region of interest" description="Disordered" evidence="1">
    <location>
        <begin position="1"/>
        <end position="35"/>
    </location>
</feature>
<evidence type="ECO:0000313" key="4">
    <source>
        <dbReference type="Proteomes" id="UP001596220"/>
    </source>
</evidence>
<dbReference type="Proteomes" id="UP001596220">
    <property type="component" value="Unassembled WGS sequence"/>
</dbReference>
<keyword evidence="4" id="KW-1185">Reference proteome</keyword>
<evidence type="ECO:0000313" key="3">
    <source>
        <dbReference type="EMBL" id="MFC6091632.1"/>
    </source>
</evidence>
<gene>
    <name evidence="3" type="ORF">ACFP3R_20365</name>
</gene>
<keyword evidence="2" id="KW-0472">Membrane</keyword>
<reference evidence="4" key="1">
    <citation type="journal article" date="2019" name="Int. J. Syst. Evol. Microbiol.">
        <title>The Global Catalogue of Microorganisms (GCM) 10K type strain sequencing project: providing services to taxonomists for standard genome sequencing and annotation.</title>
        <authorList>
            <consortium name="The Broad Institute Genomics Platform"/>
            <consortium name="The Broad Institute Genome Sequencing Center for Infectious Disease"/>
            <person name="Wu L."/>
            <person name="Ma J."/>
        </authorList>
    </citation>
    <scope>NUCLEOTIDE SEQUENCE [LARGE SCALE GENOMIC DNA]</scope>
    <source>
        <strain evidence="4">CGMCC 4.7246</strain>
    </source>
</reference>
<keyword evidence="2" id="KW-1133">Transmembrane helix</keyword>
<comment type="caution">
    <text evidence="3">The sequence shown here is derived from an EMBL/GenBank/DDBJ whole genome shotgun (WGS) entry which is preliminary data.</text>
</comment>
<evidence type="ECO:0000256" key="1">
    <source>
        <dbReference type="SAM" id="MobiDB-lite"/>
    </source>
</evidence>